<dbReference type="Gene3D" id="3.30.160.250">
    <property type="match status" value="1"/>
</dbReference>
<feature type="domain" description="HicB-like antitoxin of toxin-antitoxin system" evidence="1">
    <location>
        <begin position="14"/>
        <end position="54"/>
    </location>
</feature>
<organism evidence="2 3">
    <name type="scientific">Candidatus Woykebacteria bacterium RBG_16_44_10</name>
    <dbReference type="NCBI Taxonomy" id="1802597"/>
    <lineage>
        <taxon>Bacteria</taxon>
        <taxon>Candidatus Woykeibacteriota</taxon>
    </lineage>
</organism>
<dbReference type="Proteomes" id="UP000177588">
    <property type="component" value="Unassembled WGS sequence"/>
</dbReference>
<evidence type="ECO:0000313" key="2">
    <source>
        <dbReference type="EMBL" id="OGY26455.1"/>
    </source>
</evidence>
<dbReference type="InterPro" id="IPR031807">
    <property type="entry name" value="HicB-like"/>
</dbReference>
<dbReference type="STRING" id="1802597.A2Z24_00380"/>
<dbReference type="PANTHER" id="PTHR34504:SF2">
    <property type="entry name" value="UPF0150 PROTEIN SSL0259"/>
    <property type="match status" value="1"/>
</dbReference>
<reference evidence="2 3" key="1">
    <citation type="journal article" date="2016" name="Nat. Commun.">
        <title>Thousands of microbial genomes shed light on interconnected biogeochemical processes in an aquifer system.</title>
        <authorList>
            <person name="Anantharaman K."/>
            <person name="Brown C.T."/>
            <person name="Hug L.A."/>
            <person name="Sharon I."/>
            <person name="Castelle C.J."/>
            <person name="Probst A.J."/>
            <person name="Thomas B.C."/>
            <person name="Singh A."/>
            <person name="Wilkins M.J."/>
            <person name="Karaoz U."/>
            <person name="Brodie E.L."/>
            <person name="Williams K.H."/>
            <person name="Hubbard S.S."/>
            <person name="Banfield J.F."/>
        </authorList>
    </citation>
    <scope>NUCLEOTIDE SEQUENCE [LARGE SCALE GENOMIC DNA]</scope>
</reference>
<dbReference type="EMBL" id="MHCT01000007">
    <property type="protein sequence ID" value="OGY26455.1"/>
    <property type="molecule type" value="Genomic_DNA"/>
</dbReference>
<evidence type="ECO:0000313" key="3">
    <source>
        <dbReference type="Proteomes" id="UP000177588"/>
    </source>
</evidence>
<sequence length="78" mass="8577">MSEVEFVVELFEDSEVGGFVADVVNLPGCMSQGETKEEALENVEKAIKVYLEVVGKPKLGEKPQLITKRIVEVPQVTV</sequence>
<dbReference type="PANTHER" id="PTHR34504">
    <property type="entry name" value="ANTITOXIN HICB"/>
    <property type="match status" value="1"/>
</dbReference>
<dbReference type="AlphaFoldDB" id="A0A1G1WFI4"/>
<dbReference type="Pfam" id="PF15919">
    <property type="entry name" value="HicB_lk_antitox"/>
    <property type="match status" value="1"/>
</dbReference>
<proteinExistence type="predicted"/>
<evidence type="ECO:0000259" key="1">
    <source>
        <dbReference type="Pfam" id="PF15919"/>
    </source>
</evidence>
<dbReference type="InterPro" id="IPR035069">
    <property type="entry name" value="TTHA1013/TTHA0281-like"/>
</dbReference>
<name>A0A1G1WFI4_9BACT</name>
<dbReference type="SUPFAM" id="SSF143100">
    <property type="entry name" value="TTHA1013/TTHA0281-like"/>
    <property type="match status" value="1"/>
</dbReference>
<comment type="caution">
    <text evidence="2">The sequence shown here is derived from an EMBL/GenBank/DDBJ whole genome shotgun (WGS) entry which is preliminary data.</text>
</comment>
<protein>
    <recommendedName>
        <fullName evidence="1">HicB-like antitoxin of toxin-antitoxin system domain-containing protein</fullName>
    </recommendedName>
</protein>
<gene>
    <name evidence="2" type="ORF">A2Z24_00380</name>
</gene>
<dbReference type="InterPro" id="IPR051404">
    <property type="entry name" value="TA_system_antitoxin"/>
</dbReference>
<accession>A0A1G1WFI4</accession>